<dbReference type="EMBL" id="FNUK01000013">
    <property type="protein sequence ID" value="SEF84261.1"/>
    <property type="molecule type" value="Genomic_DNA"/>
</dbReference>
<evidence type="ECO:0000313" key="1">
    <source>
        <dbReference type="EMBL" id="SEF84261.1"/>
    </source>
</evidence>
<dbReference type="PROSITE" id="PS51257">
    <property type="entry name" value="PROKAR_LIPOPROTEIN"/>
    <property type="match status" value="1"/>
</dbReference>
<accession>A0A1H5VBW6</accession>
<gene>
    <name evidence="1" type="ORF">SAMN05660865_01146</name>
</gene>
<proteinExistence type="predicted"/>
<evidence type="ECO:0000313" key="2">
    <source>
        <dbReference type="Proteomes" id="UP000242850"/>
    </source>
</evidence>
<sequence>MKMININEKLKYYSKNNILWTLFLSGCGVPYFFNEKELNYINEETGQEDKFLVENLMPIKCIYKEAKPIFSQAPSEIINPGKYVWDFNSFKKEITVKAQVFAILSMINLLKLIPTTKANDFIIKKQVKNFLDFLTAYMRNKDGLFINVEDKTKYIDEKLKIKKDIDYNLLDQILVYEAFLTYGMLIEGEEKIYLNEAEKIFKFIYENFNFILELPTRYLSFIVSSLYRCSKVLKEDSILKELITLSCAEIESRIKISGEVEKSPNNFLAASLTTHFRASSSLMEGYTLTKIEKFKNSAEKIINQVMELFDENTATFINEEEIKYSSKDIAEIFKGLYLYCKLNEDKKMLNILNSFITKILESIIASTVDRKTEFNGYTIEIDEKIPLYSDVNLAPVFVKSLKINNNLIPIYKPSKKVNNEFSLYASLLLIDLTDDGNNNTRREEDDQHQLLS</sequence>
<protein>
    <submittedName>
        <fullName evidence="1">Uncharacterized protein</fullName>
    </submittedName>
</protein>
<reference evidence="2" key="1">
    <citation type="submission" date="2016-10" db="EMBL/GenBank/DDBJ databases">
        <authorList>
            <person name="Varghese N."/>
            <person name="Submissions S."/>
        </authorList>
    </citation>
    <scope>NUCLEOTIDE SEQUENCE [LARGE SCALE GENOMIC DNA]</scope>
    <source>
        <strain evidence="2">DSM 5463</strain>
    </source>
</reference>
<dbReference type="AlphaFoldDB" id="A0A1H5VBW6"/>
<organism evidence="1 2">
    <name type="scientific">Caloramator fervidus</name>
    <dbReference type="NCBI Taxonomy" id="29344"/>
    <lineage>
        <taxon>Bacteria</taxon>
        <taxon>Bacillati</taxon>
        <taxon>Bacillota</taxon>
        <taxon>Clostridia</taxon>
        <taxon>Eubacteriales</taxon>
        <taxon>Clostridiaceae</taxon>
        <taxon>Caloramator</taxon>
    </lineage>
</organism>
<keyword evidence="2" id="KW-1185">Reference proteome</keyword>
<dbReference type="Proteomes" id="UP000242850">
    <property type="component" value="Unassembled WGS sequence"/>
</dbReference>
<name>A0A1H5VBW6_9CLOT</name>